<gene>
    <name evidence="2" type="ORF">EAT49_17430</name>
</gene>
<comment type="caution">
    <text evidence="2">The sequence shown here is derived from an EMBL/GenBank/DDBJ whole genome shotgun (WGS) entry which is preliminary data.</text>
</comment>
<evidence type="ECO:0000256" key="1">
    <source>
        <dbReference type="SAM" id="Phobius"/>
    </source>
</evidence>
<dbReference type="OrthoDB" id="8601734at2"/>
<keyword evidence="1" id="KW-0472">Membrane</keyword>
<reference evidence="2 3" key="1">
    <citation type="submission" date="2018-10" db="EMBL/GenBank/DDBJ databases">
        <title>Histidinibacterium lentulum gen. nov., sp. nov., a marine bacterium from the culture broth of Picochlorum sp. 122.</title>
        <authorList>
            <person name="Wang G."/>
        </authorList>
    </citation>
    <scope>NUCLEOTIDE SEQUENCE [LARGE SCALE GENOMIC DNA]</scope>
    <source>
        <strain evidence="2 3">B17</strain>
    </source>
</reference>
<feature type="transmembrane region" description="Helical" evidence="1">
    <location>
        <begin position="6"/>
        <end position="26"/>
    </location>
</feature>
<organism evidence="2 3">
    <name type="scientific">Histidinibacterium lentulum</name>
    <dbReference type="NCBI Taxonomy" id="2480588"/>
    <lineage>
        <taxon>Bacteria</taxon>
        <taxon>Pseudomonadati</taxon>
        <taxon>Pseudomonadota</taxon>
        <taxon>Alphaproteobacteria</taxon>
        <taxon>Rhodobacterales</taxon>
        <taxon>Paracoccaceae</taxon>
        <taxon>Histidinibacterium</taxon>
    </lineage>
</organism>
<name>A0A3N2QS67_9RHOB</name>
<feature type="transmembrane region" description="Helical" evidence="1">
    <location>
        <begin position="33"/>
        <end position="54"/>
    </location>
</feature>
<keyword evidence="1" id="KW-1133">Transmembrane helix</keyword>
<dbReference type="RefSeq" id="WP_123643592.1">
    <property type="nucleotide sequence ID" value="NZ_ML119090.1"/>
</dbReference>
<dbReference type="Proteomes" id="UP000268016">
    <property type="component" value="Unassembled WGS sequence"/>
</dbReference>
<proteinExistence type="predicted"/>
<dbReference type="EMBL" id="RDRB01000010">
    <property type="protein sequence ID" value="ROT98053.1"/>
    <property type="molecule type" value="Genomic_DNA"/>
</dbReference>
<evidence type="ECO:0000313" key="2">
    <source>
        <dbReference type="EMBL" id="ROT98053.1"/>
    </source>
</evidence>
<evidence type="ECO:0000313" key="3">
    <source>
        <dbReference type="Proteomes" id="UP000268016"/>
    </source>
</evidence>
<dbReference type="AlphaFoldDB" id="A0A3N2QS67"/>
<protein>
    <submittedName>
        <fullName evidence="2">Uncharacterized protein</fullName>
    </submittedName>
</protein>
<keyword evidence="1" id="KW-0812">Transmembrane</keyword>
<sequence length="170" mass="18323">MFLELIATFVAGLGAAGVVLLINLVTKGRLPRWAIPAAAGAAMLAFTIGMEYSWGARTAASLPEGVAVVETVEARSWWQPWSYIWPRTTRLMAVDAATARSNEAAPGTWLVDLYLFARWQPPQRVAQLVRCEAPARAVVTEAGLADPATAAWSAMDPDDPLIRSICDEPS</sequence>
<keyword evidence="3" id="KW-1185">Reference proteome</keyword>
<accession>A0A3N2QS67</accession>